<dbReference type="Gene3D" id="1.25.40.10">
    <property type="entry name" value="Tetratricopeptide repeat domain"/>
    <property type="match status" value="1"/>
</dbReference>
<dbReference type="InterPro" id="IPR006994">
    <property type="entry name" value="TCF25/Rqc1"/>
</dbReference>
<comment type="caution">
    <text evidence="2">The sequence shown here is derived from an EMBL/GenBank/DDBJ whole genome shotgun (WGS) entry which is preliminary data.</text>
</comment>
<reference evidence="2 3" key="1">
    <citation type="submission" date="2018-06" db="EMBL/GenBank/DDBJ databases">
        <title>Genomic Encyclopedia of Archaeal and Bacterial Type Strains, Phase II (KMG-II): from individual species to whole genera.</title>
        <authorList>
            <person name="Goeker M."/>
        </authorList>
    </citation>
    <scope>NUCLEOTIDE SEQUENCE [LARGE SCALE GENOMIC DNA]</scope>
    <source>
        <strain evidence="2 3">DSM 29821</strain>
    </source>
</reference>
<organism evidence="2 3">
    <name type="scientific">Chitinophaga dinghuensis</name>
    <dbReference type="NCBI Taxonomy" id="1539050"/>
    <lineage>
        <taxon>Bacteria</taxon>
        <taxon>Pseudomonadati</taxon>
        <taxon>Bacteroidota</taxon>
        <taxon>Chitinophagia</taxon>
        <taxon>Chitinophagales</taxon>
        <taxon>Chitinophagaceae</taxon>
        <taxon>Chitinophaga</taxon>
    </lineage>
</organism>
<evidence type="ECO:0000256" key="1">
    <source>
        <dbReference type="PROSITE-ProRule" id="PRU00339"/>
    </source>
</evidence>
<feature type="repeat" description="TPR" evidence="1">
    <location>
        <begin position="117"/>
        <end position="150"/>
    </location>
</feature>
<dbReference type="SUPFAM" id="SSF48452">
    <property type="entry name" value="TPR-like"/>
    <property type="match status" value="1"/>
</dbReference>
<evidence type="ECO:0000313" key="3">
    <source>
        <dbReference type="Proteomes" id="UP000249819"/>
    </source>
</evidence>
<proteinExistence type="predicted"/>
<keyword evidence="1" id="KW-0802">TPR repeat</keyword>
<protein>
    <submittedName>
        <fullName evidence="2">Transcriptional repressor TCF25</fullName>
    </submittedName>
</protein>
<name>A0A327WEW6_9BACT</name>
<dbReference type="AlphaFoldDB" id="A0A327WEW6"/>
<dbReference type="Proteomes" id="UP000249819">
    <property type="component" value="Unassembled WGS sequence"/>
</dbReference>
<dbReference type="OrthoDB" id="6399948at2"/>
<gene>
    <name evidence="2" type="ORF">CLV59_101866</name>
</gene>
<dbReference type="RefSeq" id="WP_111590752.1">
    <property type="nucleotide sequence ID" value="NZ_QLMA01000001.1"/>
</dbReference>
<keyword evidence="3" id="KW-1185">Reference proteome</keyword>
<evidence type="ECO:0000313" key="2">
    <source>
        <dbReference type="EMBL" id="RAJ88101.1"/>
    </source>
</evidence>
<dbReference type="PROSITE" id="PS50005">
    <property type="entry name" value="TPR"/>
    <property type="match status" value="1"/>
</dbReference>
<dbReference type="InterPro" id="IPR019734">
    <property type="entry name" value="TPR_rpt"/>
</dbReference>
<dbReference type="EMBL" id="QLMA01000001">
    <property type="protein sequence ID" value="RAJ88101.1"/>
    <property type="molecule type" value="Genomic_DNA"/>
</dbReference>
<dbReference type="InterPro" id="IPR011990">
    <property type="entry name" value="TPR-like_helical_dom_sf"/>
</dbReference>
<dbReference type="Pfam" id="PF04910">
    <property type="entry name" value="Tcf25"/>
    <property type="match status" value="1"/>
</dbReference>
<sequence>MILKPRVEKSTGNEWEFILPDDFYGEKTLEQYTAAIGMLNTDDVFSEIILKQIIKEHPYFLDAYNHLSVAFRNQEKEFESYLVAEKVYRLGKECFPKEFKIKTARLSWQITNNRPYLRACHLYGLELQFNEEFDKAIEVYNEMLQLNPLDNQGARHLKLECLFALEDYSAARDLLDSYPVEHTISFAYGKLLLAILDEDHKSAAQLLVDAIAVNPYLPAEIVKKRHTPPAGFLEEEMPAGSLHEAFEYWTDYIDIYTQQPIIDFFESTKKIWATKKK</sequence>
<accession>A0A327WEW6</accession>